<comment type="caution">
    <text evidence="3">The sequence shown here is derived from an EMBL/GenBank/DDBJ whole genome shotgun (WGS) entry which is preliminary data.</text>
</comment>
<keyword evidence="1" id="KW-1133">Transmembrane helix</keyword>
<dbReference type="InterPro" id="IPR052710">
    <property type="entry name" value="CAAX_protease"/>
</dbReference>
<dbReference type="PANTHER" id="PTHR36435">
    <property type="entry name" value="SLR1288 PROTEIN"/>
    <property type="match status" value="1"/>
</dbReference>
<proteinExistence type="predicted"/>
<reference evidence="3 4" key="1">
    <citation type="submission" date="2024-06" db="EMBL/GenBank/DDBJ databases">
        <title>Genomic Encyclopedia of Type Strains, Phase IV (KMG-IV): sequencing the most valuable type-strain genomes for metagenomic binning, comparative biology and taxonomic classification.</title>
        <authorList>
            <person name="Goeker M."/>
        </authorList>
    </citation>
    <scope>NUCLEOTIDE SEQUENCE [LARGE SCALE GENOMIC DNA]</scope>
    <source>
        <strain evidence="3 4">DSM 21331</strain>
    </source>
</reference>
<dbReference type="Pfam" id="PF02517">
    <property type="entry name" value="Rce1-like"/>
    <property type="match status" value="1"/>
</dbReference>
<evidence type="ECO:0000259" key="2">
    <source>
        <dbReference type="Pfam" id="PF02517"/>
    </source>
</evidence>
<keyword evidence="3" id="KW-0378">Hydrolase</keyword>
<accession>A0ABV2L4M5</accession>
<protein>
    <submittedName>
        <fullName evidence="3">Membrane protease YdiL (CAAX protease family)</fullName>
    </submittedName>
</protein>
<dbReference type="GO" id="GO:0008233">
    <property type="term" value="F:peptidase activity"/>
    <property type="evidence" value="ECO:0007669"/>
    <property type="project" value="UniProtKB-KW"/>
</dbReference>
<feature type="transmembrane region" description="Helical" evidence="1">
    <location>
        <begin position="239"/>
        <end position="259"/>
    </location>
</feature>
<dbReference type="RefSeq" id="WP_238276995.1">
    <property type="nucleotide sequence ID" value="NZ_BPQL01000019.1"/>
</dbReference>
<dbReference type="EMBL" id="JBEPMM010000002">
    <property type="protein sequence ID" value="MET3691741.1"/>
    <property type="molecule type" value="Genomic_DNA"/>
</dbReference>
<keyword evidence="1" id="KW-0812">Transmembrane</keyword>
<evidence type="ECO:0000256" key="1">
    <source>
        <dbReference type="SAM" id="Phobius"/>
    </source>
</evidence>
<feature type="transmembrane region" description="Helical" evidence="1">
    <location>
        <begin position="121"/>
        <end position="140"/>
    </location>
</feature>
<feature type="transmembrane region" description="Helical" evidence="1">
    <location>
        <begin position="192"/>
        <end position="209"/>
    </location>
</feature>
<organism evidence="3 4">
    <name type="scientific">Methylobacterium goesingense</name>
    <dbReference type="NCBI Taxonomy" id="243690"/>
    <lineage>
        <taxon>Bacteria</taxon>
        <taxon>Pseudomonadati</taxon>
        <taxon>Pseudomonadota</taxon>
        <taxon>Alphaproteobacteria</taxon>
        <taxon>Hyphomicrobiales</taxon>
        <taxon>Methylobacteriaceae</taxon>
        <taxon>Methylobacterium</taxon>
    </lineage>
</organism>
<evidence type="ECO:0000313" key="4">
    <source>
        <dbReference type="Proteomes" id="UP001549145"/>
    </source>
</evidence>
<feature type="transmembrane region" description="Helical" evidence="1">
    <location>
        <begin position="160"/>
        <end position="180"/>
    </location>
</feature>
<gene>
    <name evidence="3" type="ORF">ABID43_001266</name>
</gene>
<keyword evidence="4" id="KW-1185">Reference proteome</keyword>
<keyword evidence="3" id="KW-0645">Protease</keyword>
<feature type="transmembrane region" description="Helical" evidence="1">
    <location>
        <begin position="71"/>
        <end position="89"/>
    </location>
</feature>
<dbReference type="InterPro" id="IPR003675">
    <property type="entry name" value="Rce1/LyrA-like_dom"/>
</dbReference>
<feature type="domain" description="CAAX prenyl protease 2/Lysostaphin resistance protein A-like" evidence="2">
    <location>
        <begin position="162"/>
        <end position="251"/>
    </location>
</feature>
<dbReference type="Proteomes" id="UP001549145">
    <property type="component" value="Unassembled WGS sequence"/>
</dbReference>
<keyword evidence="1" id="KW-0472">Membrane</keyword>
<dbReference type="PANTHER" id="PTHR36435:SF1">
    <property type="entry name" value="CAAX AMINO TERMINAL PROTEASE FAMILY PROTEIN"/>
    <property type="match status" value="1"/>
</dbReference>
<dbReference type="GO" id="GO:0006508">
    <property type="term" value="P:proteolysis"/>
    <property type="evidence" value="ECO:0007669"/>
    <property type="project" value="UniProtKB-KW"/>
</dbReference>
<name>A0ABV2L4M5_9HYPH</name>
<sequence>MRSPRSARLQSALRLTAGLAGLAFWGFLALALATLLALVIVRVGADWLDGLGSWTTARPRLQPRQLAMRELAIDVIRQALLAILVVAAVRWRAGPDWRRALALARPAPGAASAPGLTPHRLALLLLVWPLIHITWVTGTAELLQMPIRRHTSLAPGLTTGAAALWLAYVLILAPIAEELLVRGALYDRARRFLSPGAAIAATGLLFAAAHLTPAGIARPLSLIPLALVLGWVRWRSGRLWPGILLHAWSNLAMIAYVLAPT</sequence>
<feature type="transmembrane region" description="Helical" evidence="1">
    <location>
        <begin position="12"/>
        <end position="41"/>
    </location>
</feature>
<evidence type="ECO:0000313" key="3">
    <source>
        <dbReference type="EMBL" id="MET3691741.1"/>
    </source>
</evidence>